<evidence type="ECO:0000256" key="6">
    <source>
        <dbReference type="ARBA" id="ARBA00022840"/>
    </source>
</evidence>
<dbReference type="InterPro" id="IPR007111">
    <property type="entry name" value="NACHT_NTPase"/>
</dbReference>
<evidence type="ECO:0000259" key="7">
    <source>
        <dbReference type="PROSITE" id="PS50837"/>
    </source>
</evidence>
<dbReference type="Proteomes" id="UP000694621">
    <property type="component" value="Unplaced"/>
</dbReference>
<evidence type="ECO:0000256" key="3">
    <source>
        <dbReference type="ARBA" id="ARBA00022614"/>
    </source>
</evidence>
<accession>A0A8B9RFK2</accession>
<dbReference type="InterPro" id="IPR041075">
    <property type="entry name" value="NOD1/2_WH"/>
</dbReference>
<dbReference type="InterPro" id="IPR027417">
    <property type="entry name" value="P-loop_NTPase"/>
</dbReference>
<evidence type="ECO:0000256" key="2">
    <source>
        <dbReference type="ARBA" id="ARBA00022490"/>
    </source>
</evidence>
<keyword evidence="3" id="KW-0433">Leucine-rich repeat</keyword>
<organism evidence="8 9">
    <name type="scientific">Astyanax mexicanus</name>
    <name type="common">Blind cave fish</name>
    <name type="synonym">Astyanax fasciatus mexicanus</name>
    <dbReference type="NCBI Taxonomy" id="7994"/>
    <lineage>
        <taxon>Eukaryota</taxon>
        <taxon>Metazoa</taxon>
        <taxon>Chordata</taxon>
        <taxon>Craniata</taxon>
        <taxon>Vertebrata</taxon>
        <taxon>Euteleostomi</taxon>
        <taxon>Actinopterygii</taxon>
        <taxon>Neopterygii</taxon>
        <taxon>Teleostei</taxon>
        <taxon>Ostariophysi</taxon>
        <taxon>Characiformes</taxon>
        <taxon>Characoidei</taxon>
        <taxon>Acestrorhamphidae</taxon>
        <taxon>Acestrorhamphinae</taxon>
        <taxon>Astyanax</taxon>
    </lineage>
</organism>
<protein>
    <recommendedName>
        <fullName evidence="7">NACHT domain-containing protein</fullName>
    </recommendedName>
</protein>
<reference evidence="8" key="1">
    <citation type="submission" date="2025-08" db="UniProtKB">
        <authorList>
            <consortium name="Ensembl"/>
        </authorList>
    </citation>
    <scope>IDENTIFICATION</scope>
</reference>
<dbReference type="Pfam" id="PF17779">
    <property type="entry name" value="WHD_NOD2"/>
    <property type="match status" value="1"/>
</dbReference>
<evidence type="ECO:0000313" key="9">
    <source>
        <dbReference type="Proteomes" id="UP000694621"/>
    </source>
</evidence>
<keyword evidence="5" id="KW-0547">Nucleotide-binding</keyword>
<evidence type="ECO:0000256" key="4">
    <source>
        <dbReference type="ARBA" id="ARBA00022737"/>
    </source>
</evidence>
<dbReference type="Pfam" id="PF05729">
    <property type="entry name" value="NACHT"/>
    <property type="match status" value="1"/>
</dbReference>
<dbReference type="FunFam" id="3.40.50.300:FF:000210">
    <property type="entry name" value="Si:dkey-16p6.1"/>
    <property type="match status" value="1"/>
</dbReference>
<keyword evidence="6" id="KW-0067">ATP-binding</keyword>
<comment type="subcellular location">
    <subcellularLocation>
        <location evidence="1">Cytoplasm</location>
    </subcellularLocation>
</comment>
<feature type="domain" description="NACHT" evidence="7">
    <location>
        <begin position="114"/>
        <end position="248"/>
    </location>
</feature>
<dbReference type="Gene3D" id="3.40.50.300">
    <property type="entry name" value="P-loop containing nucleotide triphosphate hydrolases"/>
    <property type="match status" value="1"/>
</dbReference>
<dbReference type="Gene3D" id="3.80.10.10">
    <property type="entry name" value="Ribonuclease Inhibitor"/>
    <property type="match status" value="1"/>
</dbReference>
<dbReference type="SMART" id="SM01288">
    <property type="entry name" value="FISNA"/>
    <property type="match status" value="1"/>
</dbReference>
<sequence length="620" mass="70997">MITLHILRNMKQTDLANALQSILAPACQPKLKSKLRDKYQSINEGISGYGNSALLNEIYTELYITEGGGGDVNQEHEVKKIEAASRKRQTQERPIKCNDIFKPLPEQNPYRLIRTVLTKGVAGIGKTVSVQKFILDWTEGEVNQDVLFIFPLPFRELNLMKEKNLSLVNLLQRFFPETQDLKLRHYKGCKIMFIFDGLDECRLPLDFQNNENLVDIEEQTSVDVLLTNLIKGNLLPSALLWITSRPAAVSQIPPECVDRVTEVQGFSDPQKQEYFSKRIRDQDLANKVFTHIRSSRSLYIMCHIPVFCWITATVLERMLSEAESGEIPKTLTQMFTHFLIFQIKHKSQKYSGKSDTDPQRTRESILALGKLAFQQLEKGNLIFYEEDLRESGIDITEVSVYSGVCTQIFRQEHKLHLGKVFSFVHLSVQEFLAALYAFLKRKLPKEQSTEPQTSKSFKLFSRSTITDFLNRAVDKALQSESGHLDLFLRFLLGLSLESNQILLQGILTPTERISHSEETVRYIKKKIEENSSPEKSINLFHCLNELNDHSLVQEVQKYLSGGGDRHLHQASLSPAQWSAVAFVLVNSEEELDEFDLSKYETSQECFLRLLPVVEISKRAM</sequence>
<evidence type="ECO:0000313" key="8">
    <source>
        <dbReference type="Ensembl" id="ENSAMXP00005039205.1"/>
    </source>
</evidence>
<proteinExistence type="predicted"/>
<dbReference type="Pfam" id="PF14484">
    <property type="entry name" value="FISNA"/>
    <property type="match status" value="1"/>
</dbReference>
<dbReference type="GO" id="GO:0005524">
    <property type="term" value="F:ATP binding"/>
    <property type="evidence" value="ECO:0007669"/>
    <property type="project" value="UniProtKB-KW"/>
</dbReference>
<keyword evidence="4" id="KW-0677">Repeat</keyword>
<dbReference type="InterPro" id="IPR032675">
    <property type="entry name" value="LRR_dom_sf"/>
</dbReference>
<dbReference type="Ensembl" id="ENSAMXT00005042686.1">
    <property type="protein sequence ID" value="ENSAMXP00005039205.1"/>
    <property type="gene ID" value="ENSAMXG00005018524.1"/>
</dbReference>
<evidence type="ECO:0000256" key="5">
    <source>
        <dbReference type="ARBA" id="ARBA00022741"/>
    </source>
</evidence>
<keyword evidence="2" id="KW-0963">Cytoplasm</keyword>
<dbReference type="InterPro" id="IPR029495">
    <property type="entry name" value="NACHT-assoc"/>
</dbReference>
<dbReference type="Pfam" id="PF17776">
    <property type="entry name" value="NLRC4_HD2"/>
    <property type="match status" value="1"/>
</dbReference>
<dbReference type="PANTHER" id="PTHR24106">
    <property type="entry name" value="NACHT, LRR AND CARD DOMAINS-CONTAINING"/>
    <property type="match status" value="1"/>
</dbReference>
<dbReference type="PROSITE" id="PS50837">
    <property type="entry name" value="NACHT"/>
    <property type="match status" value="1"/>
</dbReference>
<dbReference type="InterPro" id="IPR041267">
    <property type="entry name" value="NLRP_HD2"/>
</dbReference>
<dbReference type="InterPro" id="IPR051261">
    <property type="entry name" value="NLR"/>
</dbReference>
<name>A0A8B9RFK2_ASTMX</name>
<dbReference type="AlphaFoldDB" id="A0A8B9RFK2"/>
<dbReference type="SUPFAM" id="SSF52540">
    <property type="entry name" value="P-loop containing nucleoside triphosphate hydrolases"/>
    <property type="match status" value="1"/>
</dbReference>
<dbReference type="GO" id="GO:0005737">
    <property type="term" value="C:cytoplasm"/>
    <property type="evidence" value="ECO:0007669"/>
    <property type="project" value="UniProtKB-SubCell"/>
</dbReference>
<evidence type="ECO:0000256" key="1">
    <source>
        <dbReference type="ARBA" id="ARBA00004496"/>
    </source>
</evidence>